<keyword evidence="4" id="KW-0479">Metal-binding</keyword>
<feature type="region of interest" description="Disordered" evidence="7">
    <location>
        <begin position="398"/>
        <end position="418"/>
    </location>
</feature>
<dbReference type="SUPFAM" id="SSF50998">
    <property type="entry name" value="Quinoprotein alcohol dehydrogenase-like"/>
    <property type="match status" value="1"/>
</dbReference>
<gene>
    <name evidence="9" type="ORF">DY262_03965</name>
</gene>
<feature type="compositionally biased region" description="Polar residues" evidence="7">
    <location>
        <begin position="447"/>
        <end position="459"/>
    </location>
</feature>
<reference evidence="9 10" key="1">
    <citation type="submission" date="2018-08" db="EMBL/GenBank/DDBJ databases">
        <title>Hydrogenophaga sp. LA-38 isolated from sludge.</title>
        <authorList>
            <person name="Im W.-T."/>
        </authorList>
    </citation>
    <scope>NUCLEOTIDE SEQUENCE [LARGE SCALE GENOMIC DNA]</scope>
    <source>
        <strain evidence="9 10">LA-38</strain>
    </source>
</reference>
<feature type="compositionally biased region" description="Low complexity" evidence="7">
    <location>
        <begin position="1304"/>
        <end position="1315"/>
    </location>
</feature>
<keyword evidence="3" id="KW-1029">Fimbrium biogenesis</keyword>
<dbReference type="GO" id="GO:0046872">
    <property type="term" value="F:metal ion binding"/>
    <property type="evidence" value="ECO:0007669"/>
    <property type="project" value="UniProtKB-KW"/>
</dbReference>
<keyword evidence="6" id="KW-0281">Fimbrium</keyword>
<keyword evidence="10" id="KW-1185">Reference proteome</keyword>
<evidence type="ECO:0000259" key="8">
    <source>
        <dbReference type="Pfam" id="PF05567"/>
    </source>
</evidence>
<name>A0A372EMQ1_9BURK</name>
<dbReference type="Pfam" id="PF05567">
    <property type="entry name" value="T4P_PilY1"/>
    <property type="match status" value="1"/>
</dbReference>
<dbReference type="RefSeq" id="WP_116957683.1">
    <property type="nucleotide sequence ID" value="NZ_QVLS01000002.1"/>
</dbReference>
<keyword evidence="5" id="KW-0106">Calcium</keyword>
<comment type="caution">
    <text evidence="9">The sequence shown here is derived from an EMBL/GenBank/DDBJ whole genome shotgun (WGS) entry which is preliminary data.</text>
</comment>
<feature type="region of interest" description="Disordered" evidence="7">
    <location>
        <begin position="432"/>
        <end position="464"/>
    </location>
</feature>
<feature type="region of interest" description="Disordered" evidence="7">
    <location>
        <begin position="1"/>
        <end position="27"/>
    </location>
</feature>
<accession>A0A372EMQ1</accession>
<dbReference type="GO" id="GO:0009289">
    <property type="term" value="C:pilus"/>
    <property type="evidence" value="ECO:0007669"/>
    <property type="project" value="UniProtKB-SubCell"/>
</dbReference>
<proteinExistence type="inferred from homology"/>
<protein>
    <recommendedName>
        <fullName evidence="8">PilY1 beta-propeller domain-containing protein</fullName>
    </recommendedName>
</protein>
<evidence type="ECO:0000313" key="9">
    <source>
        <dbReference type="EMBL" id="RFP80943.1"/>
    </source>
</evidence>
<evidence type="ECO:0000256" key="3">
    <source>
        <dbReference type="ARBA" id="ARBA00022558"/>
    </source>
</evidence>
<evidence type="ECO:0000256" key="4">
    <source>
        <dbReference type="ARBA" id="ARBA00022723"/>
    </source>
</evidence>
<evidence type="ECO:0000256" key="5">
    <source>
        <dbReference type="ARBA" id="ARBA00022837"/>
    </source>
</evidence>
<evidence type="ECO:0000256" key="7">
    <source>
        <dbReference type="SAM" id="MobiDB-lite"/>
    </source>
</evidence>
<feature type="compositionally biased region" description="Polar residues" evidence="7">
    <location>
        <begin position="697"/>
        <end position="707"/>
    </location>
</feature>
<feature type="domain" description="PilY1 beta-propeller" evidence="8">
    <location>
        <begin position="791"/>
        <end position="1143"/>
    </location>
</feature>
<dbReference type="Proteomes" id="UP000261931">
    <property type="component" value="Unassembled WGS sequence"/>
</dbReference>
<evidence type="ECO:0000256" key="1">
    <source>
        <dbReference type="ARBA" id="ARBA00004561"/>
    </source>
</evidence>
<feature type="compositionally biased region" description="Basic and acidic residues" evidence="7">
    <location>
        <begin position="403"/>
        <end position="413"/>
    </location>
</feature>
<comment type="similarity">
    <text evidence="2">Belongs to the PilY1 family.</text>
</comment>
<evidence type="ECO:0000256" key="6">
    <source>
        <dbReference type="ARBA" id="ARBA00023263"/>
    </source>
</evidence>
<sequence length="1338" mass="144425">MSRSPCSRPLPHPAPGPAPIARPPRAPRAAAHLPGWLLCAIGTAAGLGTVGAQAQPSQRPLLVSSTGAKPNIVVSLDNSGSMAIPYPDGYDVSRPGWRGLPAGDDGQPMFEAQRSPDVNPMYYNPRITYRPRVDAKGDPLQANDGIQFISNARSAQFSYKVFADPAAPAGGGPVLIFSAQFPHYPAVQEPKDQAPLYSLSLSQWAPVNQAHGAADPKGNTPPFTYVLCDPSAPNGLLRTTASGTTCNKVLRTVDIRYDDTDAIVLPADHRRTECKQASNLRCSHQEEVTNIINWYRYYRTRIEAIKTALGQALQSDKLTDGLARVGYRPINMAPVSGALPHLGKDTNTPQVLRGVRPWAKGSANDQFYQWLYGSYANGGTPLQRAYKDVANYLGVGAGAKENPWARDPSRVSDDTNPELGCRRAYQVVLSDGGWSDDDLRGTPPDTPNQDATQGPSFARSTAGDAPAETFAYQPEGINSGRQRYIPYPGSATGGLADLAAQYHWHTDLRPQLQNNVPTRDFQPAFWQNLTTYAIGYLIRPSGDSGVASGLSFQQINTYRNQYLVKGYQGATPPHWPAKGADLRTTAWNNNDKFWAFARPESDRIDDFIQSGYTGGGRSFSVQDAAGVRATIDAILSDILDASGNDAGIALGSAPAAANPLGGRLKFKVDYRTTDNMGNVTAQRIDQNGKPQPLDQDANGQALNPPSETYWSAQQLTPAPADRRLYSLGDDGLGIELKGRLDRLPNGIRSALRTGDQAANLPDDERFVDYLRGKDPVVDLKNQPYRLRASPLGAIVNSAPVLLGASQHHGYEDAQSTVSGKERYAAYRDRIALPPDTLFVATNAGVVHALDAANGREIAAYMPRRSLRRLLDQAQPDSGFRYVLDGPLSTHDVYDGRSWNALVVGSGGRGERVVYALRPRLDAQGQAQMDQGGFLWETGPDAIDTANDGDNTPFATGYMTNPARSGQTDSGDWVVVLNSGHYNGQADGSRHGLVVLNALTGQVLRTITLPAAYSAGRGLGGATLVRDARKRIVAAYAGDAMGHLWRFDLRGQPADWKVSYGQPLFTTENNRPIYAGPAWQAHPRGGMIVVLATGILLQDSDTTDTTQREAIYGIWDPTSRTDGKELANFQPATPGQLLEQKVEALKASVDSNSYYSISRNRIDWQRHKGWKLQLGGWGDKDQMTRAGERVIEQVANAGSSVLVSSVVINRGNSEDESCTGRDAPGNAIYVLNALDGAGKPAFDTDKDGRPNGVSMVFVAAGGYARGYALVNTTPDARMSPAQQYERHVATQDGESSYDDTGCRGGNTNVTGTSNGGLQAATECARTWSRQQYQLTRLPQ</sequence>
<comment type="subcellular location">
    <subcellularLocation>
        <location evidence="1">Fimbrium</location>
    </subcellularLocation>
</comment>
<dbReference type="InterPro" id="IPR011047">
    <property type="entry name" value="Quinoprotein_ADH-like_sf"/>
</dbReference>
<evidence type="ECO:0000256" key="2">
    <source>
        <dbReference type="ARBA" id="ARBA00008387"/>
    </source>
</evidence>
<dbReference type="EMBL" id="QVLS01000002">
    <property type="protein sequence ID" value="RFP80943.1"/>
    <property type="molecule type" value="Genomic_DNA"/>
</dbReference>
<dbReference type="InterPro" id="IPR008707">
    <property type="entry name" value="B-propeller_PilY1"/>
</dbReference>
<feature type="compositionally biased region" description="Pro residues" evidence="7">
    <location>
        <begin position="8"/>
        <end position="26"/>
    </location>
</feature>
<evidence type="ECO:0000313" key="10">
    <source>
        <dbReference type="Proteomes" id="UP000261931"/>
    </source>
</evidence>
<organism evidence="9 10">
    <name type="scientific">Hydrogenophaga borbori</name>
    <dbReference type="NCBI Taxonomy" id="2294117"/>
    <lineage>
        <taxon>Bacteria</taxon>
        <taxon>Pseudomonadati</taxon>
        <taxon>Pseudomonadota</taxon>
        <taxon>Betaproteobacteria</taxon>
        <taxon>Burkholderiales</taxon>
        <taxon>Comamonadaceae</taxon>
        <taxon>Hydrogenophaga</taxon>
    </lineage>
</organism>
<feature type="region of interest" description="Disordered" evidence="7">
    <location>
        <begin position="1288"/>
        <end position="1315"/>
    </location>
</feature>
<feature type="region of interest" description="Disordered" evidence="7">
    <location>
        <begin position="683"/>
        <end position="707"/>
    </location>
</feature>